<comment type="subunit">
    <text evidence="3">Heterodimer of HisH and HisF.</text>
</comment>
<protein>
    <recommendedName>
        <fullName evidence="4">imidazole glycerol-phosphate synthase</fullName>
        <ecNumber evidence="4">4.3.2.10</ecNumber>
    </recommendedName>
    <alternativeName>
        <fullName evidence="9">IGP synthase cyclase subunit</fullName>
    </alternativeName>
</protein>
<evidence type="ECO:0000256" key="11">
    <source>
        <dbReference type="RuleBase" id="RU003657"/>
    </source>
</evidence>
<dbReference type="InterPro" id="IPR004651">
    <property type="entry name" value="HisF"/>
</dbReference>
<evidence type="ECO:0000256" key="10">
    <source>
        <dbReference type="ARBA" id="ARBA00047838"/>
    </source>
</evidence>
<dbReference type="CDD" id="cd04731">
    <property type="entry name" value="HisF"/>
    <property type="match status" value="1"/>
</dbReference>
<dbReference type="GO" id="GO:0000107">
    <property type="term" value="F:imidazoleglycerol-phosphate synthase activity"/>
    <property type="evidence" value="ECO:0007669"/>
    <property type="project" value="InterPro"/>
</dbReference>
<dbReference type="AlphaFoldDB" id="A0A165F880"/>
<organism evidence="12 13">
    <name type="scientific">Crenobacter luteus</name>
    <dbReference type="NCBI Taxonomy" id="1452487"/>
    <lineage>
        <taxon>Bacteria</taxon>
        <taxon>Pseudomonadati</taxon>
        <taxon>Pseudomonadota</taxon>
        <taxon>Betaproteobacteria</taxon>
        <taxon>Neisseriales</taxon>
        <taxon>Neisseriaceae</taxon>
        <taxon>Crenobacter</taxon>
    </lineage>
</organism>
<keyword evidence="13" id="KW-1185">Reference proteome</keyword>
<keyword evidence="6 11" id="KW-0368">Histidine biosynthesis</keyword>
<comment type="catalytic activity">
    <reaction evidence="10">
        <text>5-[(5-phospho-1-deoxy-D-ribulos-1-ylimino)methylamino]-1-(5-phospho-beta-D-ribosyl)imidazole-4-carboxamide + L-glutamine = D-erythro-1-(imidazol-4-yl)glycerol 3-phosphate + 5-amino-1-(5-phospho-beta-D-ribosyl)imidazole-4-carboxamide + L-glutamate + H(+)</text>
        <dbReference type="Rhea" id="RHEA:24793"/>
        <dbReference type="ChEBI" id="CHEBI:15378"/>
        <dbReference type="ChEBI" id="CHEBI:29985"/>
        <dbReference type="ChEBI" id="CHEBI:58278"/>
        <dbReference type="ChEBI" id="CHEBI:58359"/>
        <dbReference type="ChEBI" id="CHEBI:58475"/>
        <dbReference type="ChEBI" id="CHEBI:58525"/>
        <dbReference type="EC" id="4.3.2.10"/>
    </reaction>
</comment>
<dbReference type="STRING" id="1452487.AVW16_11545"/>
<dbReference type="InterPro" id="IPR050064">
    <property type="entry name" value="IGPS_HisA/HisF"/>
</dbReference>
<reference evidence="13" key="1">
    <citation type="submission" date="2016-01" db="EMBL/GenBank/DDBJ databases">
        <title>Draft genome of Chromobacterium sp. F49.</title>
        <authorList>
            <person name="Hong K.W."/>
        </authorList>
    </citation>
    <scope>NUCLEOTIDE SEQUENCE [LARGE SCALE GENOMIC DNA]</scope>
    <source>
        <strain evidence="13">CN10</strain>
    </source>
</reference>
<dbReference type="InterPro" id="IPR013785">
    <property type="entry name" value="Aldolase_TIM"/>
</dbReference>
<dbReference type="PANTHER" id="PTHR21235:SF2">
    <property type="entry name" value="IMIDAZOLE GLYCEROL PHOSPHATE SYNTHASE HISHF"/>
    <property type="match status" value="1"/>
</dbReference>
<evidence type="ECO:0000256" key="8">
    <source>
        <dbReference type="ARBA" id="ARBA00025475"/>
    </source>
</evidence>
<proteinExistence type="inferred from homology"/>
<comment type="similarity">
    <text evidence="2 11">Belongs to the HisA/HisF family.</text>
</comment>
<dbReference type="UniPathway" id="UPA00031">
    <property type="reaction ID" value="UER00010"/>
</dbReference>
<name>A0A165F880_9NEIS</name>
<dbReference type="PANTHER" id="PTHR21235">
    <property type="entry name" value="IMIDAZOLE GLYCEROL PHOSPHATE SYNTHASE SUBUNIT HISF/H IGP SYNTHASE SUBUNIT HISF/H"/>
    <property type="match status" value="1"/>
</dbReference>
<dbReference type="Gene3D" id="3.20.20.70">
    <property type="entry name" value="Aldolase class I"/>
    <property type="match status" value="1"/>
</dbReference>
<evidence type="ECO:0000256" key="9">
    <source>
        <dbReference type="ARBA" id="ARBA00030264"/>
    </source>
</evidence>
<sequence>MLRPRIIPCLLVHQGGLVKTQGFKSPKYVGDPINAVKIFNEKESDELIVLDIDATANGAEPNFDLIAKLAEECRMPLCYGGGIKTAAQAARIIDMGVEKVAISSAAIANPALLSEIAAAIGRQSVVAVLDVRKRTGLFSRGYEVCTHNARESRKVDPVELAVQLQDAGAGEIVINSVDCDGEMKGYDLDLAKQVRKVLKVPTTFLGGAGSLGDIEQLVNTVGVVGAAAGSLFVFKGKYRAVLISYPTREQKDQLFSTPAA</sequence>
<evidence type="ECO:0000256" key="3">
    <source>
        <dbReference type="ARBA" id="ARBA00011152"/>
    </source>
</evidence>
<comment type="pathway">
    <text evidence="1">Amino-acid biosynthesis; L-histidine biosynthesis; L-histidine from 5-phospho-alpha-D-ribose 1-diphosphate: step 5/9.</text>
</comment>
<evidence type="ECO:0000256" key="7">
    <source>
        <dbReference type="ARBA" id="ARBA00023239"/>
    </source>
</evidence>
<evidence type="ECO:0000313" key="13">
    <source>
        <dbReference type="Proteomes" id="UP000076625"/>
    </source>
</evidence>
<evidence type="ECO:0000256" key="2">
    <source>
        <dbReference type="ARBA" id="ARBA00009667"/>
    </source>
</evidence>
<dbReference type="GO" id="GO:0000105">
    <property type="term" value="P:L-histidine biosynthetic process"/>
    <property type="evidence" value="ECO:0007669"/>
    <property type="project" value="UniProtKB-UniPathway"/>
</dbReference>
<dbReference type="Proteomes" id="UP000076625">
    <property type="component" value="Unassembled WGS sequence"/>
</dbReference>
<evidence type="ECO:0000256" key="4">
    <source>
        <dbReference type="ARBA" id="ARBA00012809"/>
    </source>
</evidence>
<evidence type="ECO:0000256" key="6">
    <source>
        <dbReference type="ARBA" id="ARBA00023102"/>
    </source>
</evidence>
<dbReference type="GO" id="GO:0016829">
    <property type="term" value="F:lyase activity"/>
    <property type="evidence" value="ECO:0007669"/>
    <property type="project" value="UniProtKB-KW"/>
</dbReference>
<dbReference type="InterPro" id="IPR011060">
    <property type="entry name" value="RibuloseP-bd_barrel"/>
</dbReference>
<accession>A0A165F880</accession>
<dbReference type="EMBL" id="LQQU01000022">
    <property type="protein sequence ID" value="KZE32429.1"/>
    <property type="molecule type" value="Genomic_DNA"/>
</dbReference>
<dbReference type="InterPro" id="IPR006062">
    <property type="entry name" value="His_biosynth"/>
</dbReference>
<dbReference type="RefSeq" id="WP_066612207.1">
    <property type="nucleotide sequence ID" value="NZ_LQQU01000022.1"/>
</dbReference>
<dbReference type="NCBIfam" id="NF038364">
    <property type="entry name" value="AglZ_HisF2_fam"/>
    <property type="match status" value="1"/>
</dbReference>
<evidence type="ECO:0000256" key="1">
    <source>
        <dbReference type="ARBA" id="ARBA00005091"/>
    </source>
</evidence>
<comment type="function">
    <text evidence="8">IGPS catalyzes the conversion of PRFAR and glutamine to IGP, AICAR and glutamate. The HisF subunit catalyzes the cyclization activity that produces IGP and AICAR from PRFAR using the ammonia provided by the HisH subunit.</text>
</comment>
<keyword evidence="7" id="KW-0456">Lyase</keyword>
<dbReference type="OrthoDB" id="9781903at2"/>
<dbReference type="Pfam" id="PF00977">
    <property type="entry name" value="His_biosynth"/>
    <property type="match status" value="1"/>
</dbReference>
<evidence type="ECO:0000256" key="5">
    <source>
        <dbReference type="ARBA" id="ARBA00022605"/>
    </source>
</evidence>
<comment type="caution">
    <text evidence="12">The sequence shown here is derived from an EMBL/GenBank/DDBJ whole genome shotgun (WGS) entry which is preliminary data.</text>
</comment>
<evidence type="ECO:0000313" key="12">
    <source>
        <dbReference type="EMBL" id="KZE32429.1"/>
    </source>
</evidence>
<dbReference type="SUPFAM" id="SSF51366">
    <property type="entry name" value="Ribulose-phoshate binding barrel"/>
    <property type="match status" value="1"/>
</dbReference>
<keyword evidence="5 11" id="KW-0028">Amino-acid biosynthesis</keyword>
<gene>
    <name evidence="12" type="ORF">AVW16_11545</name>
</gene>
<dbReference type="EC" id="4.3.2.10" evidence="4"/>